<dbReference type="PANTHER" id="PTHR12650:SF33">
    <property type="entry name" value="SMALL RIBOSOMAL SUBUNIT PROTEIN ES30Z_ES30Y_ES30X"/>
    <property type="match status" value="1"/>
</dbReference>
<dbReference type="InterPro" id="IPR006846">
    <property type="entry name" value="Ribosomal_eS30"/>
</dbReference>
<dbReference type="GO" id="GO:0022627">
    <property type="term" value="C:cytosolic small ribosomal subunit"/>
    <property type="evidence" value="ECO:0007669"/>
    <property type="project" value="TreeGrafter"/>
</dbReference>
<dbReference type="GO" id="GO:0003735">
    <property type="term" value="F:structural constituent of ribosome"/>
    <property type="evidence" value="ECO:0007669"/>
    <property type="project" value="UniProtKB-UniRule"/>
</dbReference>
<evidence type="ECO:0000256" key="4">
    <source>
        <dbReference type="SAM" id="MobiDB-lite"/>
    </source>
</evidence>
<evidence type="ECO:0000313" key="6">
    <source>
        <dbReference type="Proteomes" id="UP000029120"/>
    </source>
</evidence>
<gene>
    <name evidence="5" type="ordered locus">AALP_Aa3g361100</name>
</gene>
<keyword evidence="6" id="KW-1185">Reference proteome</keyword>
<feature type="compositionally biased region" description="Basic residues" evidence="4">
    <location>
        <begin position="29"/>
        <end position="38"/>
    </location>
</feature>
<sequence>MGKVHGSLARAGKVKGQTPKVPKQDTKKKPLGRAHKRMQHDSRSVTAAN</sequence>
<evidence type="ECO:0000313" key="5">
    <source>
        <dbReference type="EMBL" id="KFK40337.1"/>
    </source>
</evidence>
<keyword evidence="1 3" id="KW-0689">Ribosomal protein</keyword>
<name>A0A087HDY5_ARAAL</name>
<dbReference type="OrthoDB" id="1899178at2759"/>
<dbReference type="PANTHER" id="PTHR12650">
    <property type="entry name" value="40S RIBOSOMAL PROTEIN S30/UBIQUITIN-LIKE PROTEIN FUBI"/>
    <property type="match status" value="1"/>
</dbReference>
<evidence type="ECO:0000256" key="1">
    <source>
        <dbReference type="ARBA" id="ARBA00022980"/>
    </source>
</evidence>
<protein>
    <recommendedName>
        <fullName evidence="3">40S ribosomal protein S30</fullName>
    </recommendedName>
</protein>
<accession>A0A087HDY5</accession>
<evidence type="ECO:0000256" key="2">
    <source>
        <dbReference type="ARBA" id="ARBA00023274"/>
    </source>
</evidence>
<comment type="similarity">
    <text evidence="3">Belongs to the eukaryotic ribosomal protein eS30 family.</text>
</comment>
<dbReference type="Gramene" id="KFK40337">
    <property type="protein sequence ID" value="KFK40337"/>
    <property type="gene ID" value="AALP_AA3G361100"/>
</dbReference>
<feature type="region of interest" description="Disordered" evidence="4">
    <location>
        <begin position="1"/>
        <end position="49"/>
    </location>
</feature>
<dbReference type="AlphaFoldDB" id="A0A087HDY5"/>
<dbReference type="Pfam" id="PF04758">
    <property type="entry name" value="Ribosomal_S30"/>
    <property type="match status" value="1"/>
</dbReference>
<dbReference type="EMBL" id="CM002871">
    <property type="protein sequence ID" value="KFK40337.1"/>
    <property type="molecule type" value="Genomic_DNA"/>
</dbReference>
<proteinExistence type="inferred from homology"/>
<reference evidence="6" key="1">
    <citation type="journal article" date="2015" name="Nat. Plants">
        <title>Genome expansion of Arabis alpina linked with retrotransposition and reduced symmetric DNA methylation.</title>
        <authorList>
            <person name="Willing E.M."/>
            <person name="Rawat V."/>
            <person name="Mandakova T."/>
            <person name="Maumus F."/>
            <person name="James G.V."/>
            <person name="Nordstroem K.J."/>
            <person name="Becker C."/>
            <person name="Warthmann N."/>
            <person name="Chica C."/>
            <person name="Szarzynska B."/>
            <person name="Zytnicki M."/>
            <person name="Albani M.C."/>
            <person name="Kiefer C."/>
            <person name="Bergonzi S."/>
            <person name="Castaings L."/>
            <person name="Mateos J.L."/>
            <person name="Berns M.C."/>
            <person name="Bujdoso N."/>
            <person name="Piofczyk T."/>
            <person name="de Lorenzo L."/>
            <person name="Barrero-Sicilia C."/>
            <person name="Mateos I."/>
            <person name="Piednoel M."/>
            <person name="Hagmann J."/>
            <person name="Chen-Min-Tao R."/>
            <person name="Iglesias-Fernandez R."/>
            <person name="Schuster S.C."/>
            <person name="Alonso-Blanco C."/>
            <person name="Roudier F."/>
            <person name="Carbonero P."/>
            <person name="Paz-Ares J."/>
            <person name="Davis S.J."/>
            <person name="Pecinka A."/>
            <person name="Quesneville H."/>
            <person name="Colot V."/>
            <person name="Lysak M.A."/>
            <person name="Weigel D."/>
            <person name="Coupland G."/>
            <person name="Schneeberger K."/>
        </authorList>
    </citation>
    <scope>NUCLEOTIDE SEQUENCE [LARGE SCALE GENOMIC DNA]</scope>
    <source>
        <strain evidence="6">cv. Pajares</strain>
    </source>
</reference>
<dbReference type="eggNOG" id="KOG0009">
    <property type="taxonomic scope" value="Eukaryota"/>
</dbReference>
<dbReference type="GO" id="GO:0006412">
    <property type="term" value="P:translation"/>
    <property type="evidence" value="ECO:0007669"/>
    <property type="project" value="InterPro"/>
</dbReference>
<evidence type="ECO:0000256" key="3">
    <source>
        <dbReference type="RuleBase" id="RU364011"/>
    </source>
</evidence>
<dbReference type="Proteomes" id="UP000029120">
    <property type="component" value="Chromosome 3"/>
</dbReference>
<organism evidence="5 6">
    <name type="scientific">Arabis alpina</name>
    <name type="common">Alpine rock-cress</name>
    <dbReference type="NCBI Taxonomy" id="50452"/>
    <lineage>
        <taxon>Eukaryota</taxon>
        <taxon>Viridiplantae</taxon>
        <taxon>Streptophyta</taxon>
        <taxon>Embryophyta</taxon>
        <taxon>Tracheophyta</taxon>
        <taxon>Spermatophyta</taxon>
        <taxon>Magnoliopsida</taxon>
        <taxon>eudicotyledons</taxon>
        <taxon>Gunneridae</taxon>
        <taxon>Pentapetalae</taxon>
        <taxon>rosids</taxon>
        <taxon>malvids</taxon>
        <taxon>Brassicales</taxon>
        <taxon>Brassicaceae</taxon>
        <taxon>Arabideae</taxon>
        <taxon>Arabis</taxon>
    </lineage>
</organism>
<keyword evidence="2 3" id="KW-0687">Ribonucleoprotein</keyword>